<comment type="similarity">
    <text evidence="1">Belongs to the LysR transcriptional regulatory family.</text>
</comment>
<keyword evidence="3" id="KW-0238">DNA-binding</keyword>
<evidence type="ECO:0000259" key="5">
    <source>
        <dbReference type="PROSITE" id="PS50931"/>
    </source>
</evidence>
<evidence type="ECO:0000313" key="7">
    <source>
        <dbReference type="Proteomes" id="UP000050786"/>
    </source>
</evidence>
<dbReference type="InterPro" id="IPR005119">
    <property type="entry name" value="LysR_subst-bd"/>
</dbReference>
<dbReference type="GO" id="GO:0003700">
    <property type="term" value="F:DNA-binding transcription factor activity"/>
    <property type="evidence" value="ECO:0007669"/>
    <property type="project" value="InterPro"/>
</dbReference>
<reference evidence="7" key="1">
    <citation type="submission" date="2015-09" db="EMBL/GenBank/DDBJ databases">
        <authorList>
            <person name="Rodrigo-Torres L."/>
            <person name="Arahal D.R."/>
        </authorList>
    </citation>
    <scope>NUCLEOTIDE SEQUENCE [LARGE SCALE GENOMIC DNA]</scope>
    <source>
        <strain evidence="7">CECT 4293</strain>
    </source>
</reference>
<evidence type="ECO:0000256" key="3">
    <source>
        <dbReference type="ARBA" id="ARBA00023125"/>
    </source>
</evidence>
<dbReference type="RefSeq" id="WP_058272122.1">
    <property type="nucleotide sequence ID" value="NZ_CYPS01000011.1"/>
</dbReference>
<dbReference type="Pfam" id="PF03466">
    <property type="entry name" value="LysR_substrate"/>
    <property type="match status" value="1"/>
</dbReference>
<dbReference type="PANTHER" id="PTHR30427:SF1">
    <property type="entry name" value="TRANSCRIPTIONAL ACTIVATOR PROTEIN LYSR"/>
    <property type="match status" value="1"/>
</dbReference>
<gene>
    <name evidence="6" type="primary">cmpR_1</name>
    <name evidence="6" type="ORF">RUM4293_00885</name>
</gene>
<dbReference type="EMBL" id="CYPS01000011">
    <property type="protein sequence ID" value="CUH42000.1"/>
    <property type="molecule type" value="Genomic_DNA"/>
</dbReference>
<dbReference type="InterPro" id="IPR000847">
    <property type="entry name" value="LysR_HTH_N"/>
</dbReference>
<dbReference type="Proteomes" id="UP000050786">
    <property type="component" value="Unassembled WGS sequence"/>
</dbReference>
<sequence>MSLRFRQLQAFHAIMETGTVTGAASVLGISQPGISNLLAQLEREARLPLFERNKGRLLPTPEAELLYREVDTVVRGLDHVAQAVSDLQNKHPGQLQVAAPHLLSFGFMPREIARFAKSRPNLSVSFQSQYSSKIQEWVTSGLFEIGIVEMPILHDTLNYQVFHFETMATFPEGSHLATHDVLTPKLLENEPFIVMGPEHQTHRRTRDIFQTAKRTWQTRIHTHLSENLLSFVKQGMGVAMIDPFTVTFDEEGGYQTRPFTPAVTLDLAIITAKGRPLSMIAQEFLAQLTPSIASYATHSDTGAAAS</sequence>
<dbReference type="AlphaFoldDB" id="A0A0P1E1U6"/>
<dbReference type="SUPFAM" id="SSF53850">
    <property type="entry name" value="Periplasmic binding protein-like II"/>
    <property type="match status" value="1"/>
</dbReference>
<evidence type="ECO:0000313" key="6">
    <source>
        <dbReference type="EMBL" id="CUH42000.1"/>
    </source>
</evidence>
<dbReference type="InterPro" id="IPR036390">
    <property type="entry name" value="WH_DNA-bd_sf"/>
</dbReference>
<dbReference type="PANTHER" id="PTHR30427">
    <property type="entry name" value="TRANSCRIPTIONAL ACTIVATOR PROTEIN LYSR"/>
    <property type="match status" value="1"/>
</dbReference>
<organism evidence="6 7">
    <name type="scientific">Ruegeria atlantica</name>
    <dbReference type="NCBI Taxonomy" id="81569"/>
    <lineage>
        <taxon>Bacteria</taxon>
        <taxon>Pseudomonadati</taxon>
        <taxon>Pseudomonadota</taxon>
        <taxon>Alphaproteobacteria</taxon>
        <taxon>Rhodobacterales</taxon>
        <taxon>Roseobacteraceae</taxon>
        <taxon>Ruegeria</taxon>
    </lineage>
</organism>
<dbReference type="Pfam" id="PF00126">
    <property type="entry name" value="HTH_1"/>
    <property type="match status" value="1"/>
</dbReference>
<dbReference type="PROSITE" id="PS50931">
    <property type="entry name" value="HTH_LYSR"/>
    <property type="match status" value="1"/>
</dbReference>
<keyword evidence="4" id="KW-0804">Transcription</keyword>
<evidence type="ECO:0000256" key="4">
    <source>
        <dbReference type="ARBA" id="ARBA00023163"/>
    </source>
</evidence>
<name>A0A0P1E1U6_9RHOB</name>
<dbReference type="GO" id="GO:0010628">
    <property type="term" value="P:positive regulation of gene expression"/>
    <property type="evidence" value="ECO:0007669"/>
    <property type="project" value="TreeGrafter"/>
</dbReference>
<dbReference type="Gene3D" id="3.40.190.290">
    <property type="match status" value="1"/>
</dbReference>
<accession>A0A0P1E1U6</accession>
<evidence type="ECO:0000256" key="1">
    <source>
        <dbReference type="ARBA" id="ARBA00009437"/>
    </source>
</evidence>
<dbReference type="Gene3D" id="1.10.10.10">
    <property type="entry name" value="Winged helix-like DNA-binding domain superfamily/Winged helix DNA-binding domain"/>
    <property type="match status" value="1"/>
</dbReference>
<feature type="domain" description="HTH lysR-type" evidence="5">
    <location>
        <begin position="3"/>
        <end position="60"/>
    </location>
</feature>
<dbReference type="GO" id="GO:0043565">
    <property type="term" value="F:sequence-specific DNA binding"/>
    <property type="evidence" value="ECO:0007669"/>
    <property type="project" value="TreeGrafter"/>
</dbReference>
<protein>
    <submittedName>
        <fullName evidence="6">HTH-type transcriptional activator CmpR</fullName>
    </submittedName>
</protein>
<keyword evidence="2" id="KW-0805">Transcription regulation</keyword>
<keyword evidence="7" id="KW-1185">Reference proteome</keyword>
<proteinExistence type="inferred from homology"/>
<dbReference type="SUPFAM" id="SSF46785">
    <property type="entry name" value="Winged helix' DNA-binding domain"/>
    <property type="match status" value="1"/>
</dbReference>
<evidence type="ECO:0000256" key="2">
    <source>
        <dbReference type="ARBA" id="ARBA00023015"/>
    </source>
</evidence>
<dbReference type="InterPro" id="IPR036388">
    <property type="entry name" value="WH-like_DNA-bd_sf"/>
</dbReference>
<dbReference type="PRINTS" id="PR00039">
    <property type="entry name" value="HTHLYSR"/>
</dbReference>